<reference evidence="4 5" key="1">
    <citation type="submission" date="2021-12" db="EMBL/GenBank/DDBJ databases">
        <title>Discovery of the Pendulisporaceae a myxobacterial family with distinct sporulation behavior and unique specialized metabolism.</title>
        <authorList>
            <person name="Garcia R."/>
            <person name="Popoff A."/>
            <person name="Bader C.D."/>
            <person name="Loehr J."/>
            <person name="Walesch S."/>
            <person name="Walt C."/>
            <person name="Boldt J."/>
            <person name="Bunk B."/>
            <person name="Haeckl F.J.F.P.J."/>
            <person name="Gunesch A.P."/>
            <person name="Birkelbach J."/>
            <person name="Nuebel U."/>
            <person name="Pietschmann T."/>
            <person name="Bach T."/>
            <person name="Mueller R."/>
        </authorList>
    </citation>
    <scope>NUCLEOTIDE SEQUENCE [LARGE SCALE GENOMIC DNA]</scope>
    <source>
        <strain evidence="4 5">MSr12523</strain>
    </source>
</reference>
<keyword evidence="5" id="KW-1185">Reference proteome</keyword>
<dbReference type="SUPFAM" id="SSF52172">
    <property type="entry name" value="CheY-like"/>
    <property type="match status" value="1"/>
</dbReference>
<dbReference type="Pfam" id="PF00072">
    <property type="entry name" value="Response_reg"/>
    <property type="match status" value="1"/>
</dbReference>
<feature type="modified residue" description="4-aspartylphosphate" evidence="2">
    <location>
        <position position="56"/>
    </location>
</feature>
<accession>A0ABZ2K9M9</accession>
<protein>
    <submittedName>
        <fullName evidence="4">Response regulator</fullName>
    </submittedName>
</protein>
<evidence type="ECO:0000313" key="4">
    <source>
        <dbReference type="EMBL" id="WXA93081.1"/>
    </source>
</evidence>
<sequence length="147" mass="16295">MSSTAPLLLIVDDSQDNREMYVEFLSSYGYRIAEAENGQAALDVAFELAPSLVVMDLTLPIIDGWEATRRLRADPRTSTVPIIALTGHTHDRHARSAREAGCNSFLLKPCLPEDLLREVQRLLPDYIGEPEDLSVIRESMANLRSGG</sequence>
<dbReference type="InterPro" id="IPR011006">
    <property type="entry name" value="CheY-like_superfamily"/>
</dbReference>
<gene>
    <name evidence="4" type="ORF">LZC95_42355</name>
</gene>
<evidence type="ECO:0000313" key="5">
    <source>
        <dbReference type="Proteomes" id="UP001379533"/>
    </source>
</evidence>
<feature type="domain" description="Response regulatory" evidence="3">
    <location>
        <begin position="7"/>
        <end position="123"/>
    </location>
</feature>
<dbReference type="Proteomes" id="UP001379533">
    <property type="component" value="Chromosome"/>
</dbReference>
<organism evidence="4 5">
    <name type="scientific">Pendulispora brunnea</name>
    <dbReference type="NCBI Taxonomy" id="2905690"/>
    <lineage>
        <taxon>Bacteria</taxon>
        <taxon>Pseudomonadati</taxon>
        <taxon>Myxococcota</taxon>
        <taxon>Myxococcia</taxon>
        <taxon>Myxococcales</taxon>
        <taxon>Sorangiineae</taxon>
        <taxon>Pendulisporaceae</taxon>
        <taxon>Pendulispora</taxon>
    </lineage>
</organism>
<dbReference type="PANTHER" id="PTHR44591">
    <property type="entry name" value="STRESS RESPONSE REGULATOR PROTEIN 1"/>
    <property type="match status" value="1"/>
</dbReference>
<dbReference type="PANTHER" id="PTHR44591:SF23">
    <property type="entry name" value="CHEY SUBFAMILY"/>
    <property type="match status" value="1"/>
</dbReference>
<dbReference type="RefSeq" id="WP_394843680.1">
    <property type="nucleotide sequence ID" value="NZ_CP089982.1"/>
</dbReference>
<dbReference type="SMART" id="SM00448">
    <property type="entry name" value="REC"/>
    <property type="match status" value="1"/>
</dbReference>
<evidence type="ECO:0000256" key="2">
    <source>
        <dbReference type="PROSITE-ProRule" id="PRU00169"/>
    </source>
</evidence>
<proteinExistence type="predicted"/>
<dbReference type="InterPro" id="IPR001789">
    <property type="entry name" value="Sig_transdc_resp-reg_receiver"/>
</dbReference>
<dbReference type="InterPro" id="IPR050595">
    <property type="entry name" value="Bact_response_regulator"/>
</dbReference>
<dbReference type="EMBL" id="CP089982">
    <property type="protein sequence ID" value="WXA93081.1"/>
    <property type="molecule type" value="Genomic_DNA"/>
</dbReference>
<evidence type="ECO:0000259" key="3">
    <source>
        <dbReference type="PROSITE" id="PS50110"/>
    </source>
</evidence>
<evidence type="ECO:0000256" key="1">
    <source>
        <dbReference type="ARBA" id="ARBA00022553"/>
    </source>
</evidence>
<name>A0ABZ2K9M9_9BACT</name>
<dbReference type="Gene3D" id="3.40.50.2300">
    <property type="match status" value="1"/>
</dbReference>
<dbReference type="PROSITE" id="PS50110">
    <property type="entry name" value="RESPONSE_REGULATORY"/>
    <property type="match status" value="1"/>
</dbReference>
<keyword evidence="1 2" id="KW-0597">Phosphoprotein</keyword>